<dbReference type="EMBL" id="LGUA01000798">
    <property type="protein sequence ID" value="OAX80104.1"/>
    <property type="molecule type" value="Genomic_DNA"/>
</dbReference>
<protein>
    <submittedName>
        <fullName evidence="1">Uncharacterized protein</fullName>
    </submittedName>
</protein>
<organism evidence="1 2">
    <name type="scientific">Emergomyces africanus</name>
    <dbReference type="NCBI Taxonomy" id="1955775"/>
    <lineage>
        <taxon>Eukaryota</taxon>
        <taxon>Fungi</taxon>
        <taxon>Dikarya</taxon>
        <taxon>Ascomycota</taxon>
        <taxon>Pezizomycotina</taxon>
        <taxon>Eurotiomycetes</taxon>
        <taxon>Eurotiomycetidae</taxon>
        <taxon>Onygenales</taxon>
        <taxon>Ajellomycetaceae</taxon>
        <taxon>Emergomyces</taxon>
    </lineage>
</organism>
<keyword evidence="2" id="KW-1185">Reference proteome</keyword>
<evidence type="ECO:0000313" key="2">
    <source>
        <dbReference type="Proteomes" id="UP000091918"/>
    </source>
</evidence>
<evidence type="ECO:0000313" key="1">
    <source>
        <dbReference type="EMBL" id="OAX80104.1"/>
    </source>
</evidence>
<comment type="caution">
    <text evidence="1">The sequence shown here is derived from an EMBL/GenBank/DDBJ whole genome shotgun (WGS) entry which is preliminary data.</text>
</comment>
<gene>
    <name evidence="1" type="ORF">ACJ72_05573</name>
</gene>
<reference evidence="1 2" key="1">
    <citation type="submission" date="2015-07" db="EMBL/GenBank/DDBJ databases">
        <title>Emmonsia species relationships and genome sequence.</title>
        <authorList>
            <person name="Cuomo C.A."/>
            <person name="Schwartz I.S."/>
            <person name="Kenyon C."/>
            <person name="de Hoog G.S."/>
            <person name="Govender N.P."/>
            <person name="Botha A."/>
            <person name="Moreno L."/>
            <person name="de Vries M."/>
            <person name="Munoz J.F."/>
            <person name="Stielow J.B."/>
        </authorList>
    </citation>
    <scope>NUCLEOTIDE SEQUENCE [LARGE SCALE GENOMIC DNA]</scope>
    <source>
        <strain evidence="1 2">CBS 136260</strain>
    </source>
</reference>
<name>A0A1B7NTI3_9EURO</name>
<proteinExistence type="predicted"/>
<dbReference type="AlphaFoldDB" id="A0A1B7NTI3"/>
<dbReference type="STRING" id="1658172.A0A1B7NTI3"/>
<dbReference type="Proteomes" id="UP000091918">
    <property type="component" value="Unassembled WGS sequence"/>
</dbReference>
<accession>A0A1B7NTI3</accession>
<sequence>MTTSYTIELLTSPADAPIIGKIKTEAFESSTLSRYAFCWEGEGKALVEKWYTDREEQDLQDPNQYTIISVSAGEGAISGDTSLNTNYYTITFNSLIRSDFFNISYAVDP</sequence>